<dbReference type="InterPro" id="IPR036147">
    <property type="entry name" value="Anti-sigma_E_RseA_N_sf"/>
</dbReference>
<reference evidence="10" key="1">
    <citation type="submission" date="2022-07" db="EMBL/GenBank/DDBJ databases">
        <title>Characterization of the Novel Bacterium Alteromonas immobilis LMIT006 and Alteromonas gregis LMIT007.</title>
        <authorList>
            <person name="Lin X."/>
        </authorList>
    </citation>
    <scope>NUCLEOTIDE SEQUENCE</scope>
    <source>
        <strain evidence="10">LMIT007</strain>
    </source>
</reference>
<dbReference type="InterPro" id="IPR026279">
    <property type="entry name" value="RseA"/>
</dbReference>
<evidence type="ECO:0000256" key="3">
    <source>
        <dbReference type="ARBA" id="ARBA00022475"/>
    </source>
</evidence>
<dbReference type="PANTHER" id="PTHR38104:SF1">
    <property type="entry name" value="ANTI-SIGMA-E FACTOR RSEA"/>
    <property type="match status" value="1"/>
</dbReference>
<dbReference type="Gene3D" id="1.10.10.880">
    <property type="entry name" value="Anti sigma-E protein RseA, N-terminal domain"/>
    <property type="match status" value="1"/>
</dbReference>
<evidence type="ECO:0000256" key="6">
    <source>
        <dbReference type="ARBA" id="ARBA00023136"/>
    </source>
</evidence>
<accession>A0AA42BLT5</accession>
<keyword evidence="4" id="KW-0812">Transmembrane</keyword>
<dbReference type="SUPFAM" id="SSF89069">
    <property type="entry name" value="N-terminal, cytoplasmic domain of anti-sigmaE factor RseA"/>
    <property type="match status" value="1"/>
</dbReference>
<dbReference type="InterPro" id="IPR005572">
    <property type="entry name" value="Anti-sigma_E_RseA_N"/>
</dbReference>
<name>A0AA42BLT5_9ALTE</name>
<dbReference type="GO" id="GO:0016989">
    <property type="term" value="F:sigma factor antagonist activity"/>
    <property type="evidence" value="ECO:0007669"/>
    <property type="project" value="InterPro"/>
</dbReference>
<organism evidence="10 11">
    <name type="scientific">Opacimonas viscosa</name>
    <dbReference type="NCBI Taxonomy" id="2961944"/>
    <lineage>
        <taxon>Bacteria</taxon>
        <taxon>Pseudomonadati</taxon>
        <taxon>Pseudomonadota</taxon>
        <taxon>Gammaproteobacteria</taxon>
        <taxon>Alteromonadales</taxon>
        <taxon>Alteromonadaceae</taxon>
        <taxon>Opacimonas</taxon>
    </lineage>
</organism>
<evidence type="ECO:0000259" key="8">
    <source>
        <dbReference type="Pfam" id="PF03872"/>
    </source>
</evidence>
<feature type="domain" description="Anti sigma-E protein RseA C-terminal" evidence="9">
    <location>
        <begin position="120"/>
        <end position="171"/>
    </location>
</feature>
<evidence type="ECO:0000256" key="7">
    <source>
        <dbReference type="PIRNR" id="PIRNR016938"/>
    </source>
</evidence>
<dbReference type="InterPro" id="IPR005573">
    <property type="entry name" value="Anti-sigma_E_RseA_C"/>
</dbReference>
<dbReference type="Proteomes" id="UP001165413">
    <property type="component" value="Unassembled WGS sequence"/>
</dbReference>
<dbReference type="EMBL" id="JANATA010000013">
    <property type="protein sequence ID" value="MCP3428949.1"/>
    <property type="molecule type" value="Genomic_DNA"/>
</dbReference>
<proteinExistence type="inferred from homology"/>
<dbReference type="InterPro" id="IPR052383">
    <property type="entry name" value="Anti-sigma-E_RseA-like"/>
</dbReference>
<evidence type="ECO:0000256" key="4">
    <source>
        <dbReference type="ARBA" id="ARBA00022692"/>
    </source>
</evidence>
<feature type="domain" description="Anti sigma-E protein RseA N-terminal" evidence="8">
    <location>
        <begin position="5"/>
        <end position="77"/>
    </location>
</feature>
<keyword evidence="6 7" id="KW-0472">Membrane</keyword>
<dbReference type="RefSeq" id="WP_254100752.1">
    <property type="nucleotide sequence ID" value="NZ_JANATA010000013.1"/>
</dbReference>
<evidence type="ECO:0000313" key="10">
    <source>
        <dbReference type="EMBL" id="MCP3428949.1"/>
    </source>
</evidence>
<keyword evidence="3 7" id="KW-1003">Cell membrane</keyword>
<dbReference type="CDD" id="cd16328">
    <property type="entry name" value="RseA_N"/>
    <property type="match status" value="1"/>
</dbReference>
<evidence type="ECO:0000256" key="5">
    <source>
        <dbReference type="ARBA" id="ARBA00022989"/>
    </source>
</evidence>
<keyword evidence="5" id="KW-1133">Transmembrane helix</keyword>
<protein>
    <recommendedName>
        <fullName evidence="7">Anti-sigma-E factor RseA</fullName>
    </recommendedName>
    <alternativeName>
        <fullName evidence="7">Regulator of SigE</fullName>
    </alternativeName>
    <alternativeName>
        <fullName evidence="7">Sigma-E anti-sigma factor RseA</fullName>
    </alternativeName>
    <alternativeName>
        <fullName evidence="7">Sigma-E factor negative regulatory protein</fullName>
    </alternativeName>
</protein>
<comment type="subcellular location">
    <subcellularLocation>
        <location evidence="7">Cell inner membrane</location>
    </subcellularLocation>
    <subcellularLocation>
        <location evidence="1">Cell membrane</location>
        <topology evidence="1">Single-pass membrane protein</topology>
    </subcellularLocation>
</comment>
<keyword evidence="7" id="KW-0997">Cell inner membrane</keyword>
<dbReference type="PIRSF" id="PIRSF016938">
    <property type="entry name" value="RseA"/>
    <property type="match status" value="1"/>
</dbReference>
<dbReference type="PANTHER" id="PTHR38104">
    <property type="match status" value="1"/>
</dbReference>
<sequence length="190" mass="20870">MSDRQENLSAFVDGESAQFDIDQLQNDKELQAKWQNYHLLGDTLRGDAVMVADTSILDAIADALDDEPTILAPRRSKRKTVWDNVVSLSKQSSQFAVAAGVAAVMILGVQSYNTEQTQPFMTAPTSGPQGGLSPVSLSQSRTIENPNRQAVVEQRKRINALLVDHKQQVRLQAVLDETTEPETVPEGKPK</sequence>
<comment type="similarity">
    <text evidence="2 7">Belongs to the RseA family.</text>
</comment>
<comment type="subunit">
    <text evidence="7">Interacts 1:1 with ECF RNA polymerase sigma-E (RpoE); this inhibits the interaction of sigma-E with the RNA polymerase catalytic core and leads to a decreased expression of sigma-E-regulated genes. Interacts with RseB.</text>
</comment>
<dbReference type="GO" id="GO:0005886">
    <property type="term" value="C:plasma membrane"/>
    <property type="evidence" value="ECO:0007669"/>
    <property type="project" value="UniProtKB-SubCell"/>
</dbReference>
<dbReference type="AlphaFoldDB" id="A0AA42BLT5"/>
<evidence type="ECO:0000256" key="2">
    <source>
        <dbReference type="ARBA" id="ARBA00005837"/>
    </source>
</evidence>
<keyword evidence="11" id="KW-1185">Reference proteome</keyword>
<evidence type="ECO:0000313" key="11">
    <source>
        <dbReference type="Proteomes" id="UP001165413"/>
    </source>
</evidence>
<evidence type="ECO:0000259" key="9">
    <source>
        <dbReference type="Pfam" id="PF03873"/>
    </source>
</evidence>
<dbReference type="Pfam" id="PF03873">
    <property type="entry name" value="RseA_C"/>
    <property type="match status" value="1"/>
</dbReference>
<dbReference type="Pfam" id="PF03872">
    <property type="entry name" value="RseA_N"/>
    <property type="match status" value="1"/>
</dbReference>
<evidence type="ECO:0000256" key="1">
    <source>
        <dbReference type="ARBA" id="ARBA00004162"/>
    </source>
</evidence>
<comment type="caution">
    <text evidence="10">The sequence shown here is derived from an EMBL/GenBank/DDBJ whole genome shotgun (WGS) entry which is preliminary data.</text>
</comment>
<comment type="function">
    <text evidence="7">An anti-sigma factor for extracytoplasmic function (ECF) sigma factor sigma-E (RpoE). ECF sigma factors are held in an inactive form by an anti-sigma factor until released by regulated intramembrane proteolysis (RIP). RIP occurs when an extracytoplasmic signal triggers a concerted proteolytic cascade to transmit information and elicit cellular responses. The membrane-spanning regulatory substrate protein is first cut periplasmically (site-1 protease, S1P, DegS), then within the membrane itself (site-2 protease, S2P, RseP), while cytoplasmic proteases finish degrading the anti-sigma factor, liberating sigma-E.</text>
</comment>
<gene>
    <name evidence="10" type="ORF">NLF92_08320</name>
</gene>